<dbReference type="AlphaFoldDB" id="A0AAN9IXT9"/>
<dbReference type="EMBL" id="JAYWIO010000001">
    <property type="protein sequence ID" value="KAK7288450.1"/>
    <property type="molecule type" value="Genomic_DNA"/>
</dbReference>
<reference evidence="1 2" key="1">
    <citation type="submission" date="2024-01" db="EMBL/GenBank/DDBJ databases">
        <title>The genomes of 5 underutilized Papilionoideae crops provide insights into root nodulation and disease resistanc.</title>
        <authorList>
            <person name="Yuan L."/>
        </authorList>
    </citation>
    <scope>NUCLEOTIDE SEQUENCE [LARGE SCALE GENOMIC DNA]</scope>
    <source>
        <strain evidence="1">ZHUSHIDOU_FW_LH</strain>
        <tissue evidence="1">Leaf</tissue>
    </source>
</reference>
<dbReference type="InterPro" id="IPR012340">
    <property type="entry name" value="NA-bd_OB-fold"/>
</dbReference>
<dbReference type="Gene3D" id="2.40.50.140">
    <property type="entry name" value="Nucleic acid-binding proteins"/>
    <property type="match status" value="1"/>
</dbReference>
<gene>
    <name evidence="1" type="ORF">RIF29_01909</name>
</gene>
<comment type="caution">
    <text evidence="1">The sequence shown here is derived from an EMBL/GenBank/DDBJ whole genome shotgun (WGS) entry which is preliminary data.</text>
</comment>
<keyword evidence="2" id="KW-1185">Reference proteome</keyword>
<evidence type="ECO:0000313" key="2">
    <source>
        <dbReference type="Proteomes" id="UP001372338"/>
    </source>
</evidence>
<evidence type="ECO:0000313" key="1">
    <source>
        <dbReference type="EMBL" id="KAK7288450.1"/>
    </source>
</evidence>
<accession>A0AAN9IXT9</accession>
<sequence>MDELGFCDSVSRVIGTGRRTSIEDHFMCNYPHVMLSQLASVTESGIYICLATIVGSVENSDMLYNECSCKGSLFVKSSALYCENCARYIFNFVPRFV</sequence>
<organism evidence="1 2">
    <name type="scientific">Crotalaria pallida</name>
    <name type="common">Smooth rattlebox</name>
    <name type="synonym">Crotalaria striata</name>
    <dbReference type="NCBI Taxonomy" id="3830"/>
    <lineage>
        <taxon>Eukaryota</taxon>
        <taxon>Viridiplantae</taxon>
        <taxon>Streptophyta</taxon>
        <taxon>Embryophyta</taxon>
        <taxon>Tracheophyta</taxon>
        <taxon>Spermatophyta</taxon>
        <taxon>Magnoliopsida</taxon>
        <taxon>eudicotyledons</taxon>
        <taxon>Gunneridae</taxon>
        <taxon>Pentapetalae</taxon>
        <taxon>rosids</taxon>
        <taxon>fabids</taxon>
        <taxon>Fabales</taxon>
        <taxon>Fabaceae</taxon>
        <taxon>Papilionoideae</taxon>
        <taxon>50 kb inversion clade</taxon>
        <taxon>genistoids sensu lato</taxon>
        <taxon>core genistoids</taxon>
        <taxon>Crotalarieae</taxon>
        <taxon>Crotalaria</taxon>
    </lineage>
</organism>
<dbReference type="Proteomes" id="UP001372338">
    <property type="component" value="Unassembled WGS sequence"/>
</dbReference>
<name>A0AAN9IXT9_CROPI</name>
<proteinExistence type="predicted"/>
<protein>
    <submittedName>
        <fullName evidence="1">Uncharacterized protein</fullName>
    </submittedName>
</protein>